<gene>
    <name evidence="10" type="ORF">VSDG_03323</name>
</gene>
<keyword evidence="8" id="KW-1133">Transmembrane helix</keyword>
<keyword evidence="5 8" id="KW-0472">Membrane</keyword>
<dbReference type="STRING" id="252740.A0A423WBG0"/>
<dbReference type="GO" id="GO:0015031">
    <property type="term" value="P:protein transport"/>
    <property type="evidence" value="ECO:0007669"/>
    <property type="project" value="UniProtKB-KW"/>
</dbReference>
<evidence type="ECO:0000256" key="4">
    <source>
        <dbReference type="ARBA" id="ARBA00023054"/>
    </source>
</evidence>
<dbReference type="OrthoDB" id="244190at2759"/>
<dbReference type="PROSITE" id="PS50192">
    <property type="entry name" value="T_SNARE"/>
    <property type="match status" value="1"/>
</dbReference>
<accession>A0A423WBG0</accession>
<evidence type="ECO:0000313" key="11">
    <source>
        <dbReference type="Proteomes" id="UP000284375"/>
    </source>
</evidence>
<evidence type="ECO:0000256" key="2">
    <source>
        <dbReference type="ARBA" id="ARBA00022448"/>
    </source>
</evidence>
<feature type="region of interest" description="Disordered" evidence="7">
    <location>
        <begin position="119"/>
        <end position="183"/>
    </location>
</feature>
<keyword evidence="3" id="KW-0653">Protein transport</keyword>
<dbReference type="SUPFAM" id="SSF58038">
    <property type="entry name" value="SNARE fusion complex"/>
    <property type="match status" value="1"/>
</dbReference>
<name>A0A423WBG0_CYTCH</name>
<evidence type="ECO:0000256" key="7">
    <source>
        <dbReference type="SAM" id="MobiDB-lite"/>
    </source>
</evidence>
<sequence length="322" mass="35186">MSNPNALFLLADHVKLSLLERKRAQALNLQSDSQDGRISRSLDQFRDGLEALQKEQQRLEEAGDETKAAFINDSLPTLQKQFDDLTSQFHGFSTPAITNTLTHPNDPALAADFAHANSTTATTKAPTSPPLPSSATLHPPAKKSLRGTAPPRTNSSNNNNSKTVRFQDNAPGPGHDALDIDDDPEGQAAAASAALFNNNQQQPYRDDPDAPAGYRDAAAAMADNAQVHAYHSRVLREQDEQLDRLGESISRQRELSMQIGDELDDQVAMLDDQEALVDRHQTRLDRARRQVGRLARSAGDNKQTVAIVLLIVILVLLIAVLK</sequence>
<keyword evidence="2" id="KW-0813">Transport</keyword>
<dbReference type="SMART" id="SM00397">
    <property type="entry name" value="t_SNARE"/>
    <property type="match status" value="1"/>
</dbReference>
<organism evidence="10 11">
    <name type="scientific">Cytospora chrysosperma</name>
    <name type="common">Cytospora canker fungus</name>
    <name type="synonym">Sphaeria chrysosperma</name>
    <dbReference type="NCBI Taxonomy" id="252740"/>
    <lineage>
        <taxon>Eukaryota</taxon>
        <taxon>Fungi</taxon>
        <taxon>Dikarya</taxon>
        <taxon>Ascomycota</taxon>
        <taxon>Pezizomycotina</taxon>
        <taxon>Sordariomycetes</taxon>
        <taxon>Sordariomycetidae</taxon>
        <taxon>Diaporthales</taxon>
        <taxon>Cytosporaceae</taxon>
        <taxon>Cytospora</taxon>
    </lineage>
</organism>
<feature type="coiled-coil region" evidence="6">
    <location>
        <begin position="42"/>
        <end position="69"/>
    </location>
</feature>
<dbReference type="Gene3D" id="1.20.5.110">
    <property type="match status" value="1"/>
</dbReference>
<reference evidence="10 11" key="1">
    <citation type="submission" date="2015-09" db="EMBL/GenBank/DDBJ databases">
        <title>Host preference determinants of Valsa canker pathogens revealed by comparative genomics.</title>
        <authorList>
            <person name="Yin Z."/>
            <person name="Huang L."/>
        </authorList>
    </citation>
    <scope>NUCLEOTIDE SEQUENCE [LARGE SCALE GENOMIC DNA]</scope>
    <source>
        <strain evidence="10 11">YSFL</strain>
    </source>
</reference>
<evidence type="ECO:0000313" key="10">
    <source>
        <dbReference type="EMBL" id="ROW00726.1"/>
    </source>
</evidence>
<dbReference type="AlphaFoldDB" id="A0A423WBG0"/>
<evidence type="ECO:0000256" key="1">
    <source>
        <dbReference type="ARBA" id="ARBA00004308"/>
    </source>
</evidence>
<comment type="caution">
    <text evidence="10">The sequence shown here is derived from an EMBL/GenBank/DDBJ whole genome shotgun (WGS) entry which is preliminary data.</text>
</comment>
<proteinExistence type="predicted"/>
<feature type="domain" description="T-SNARE coiled-coil homology" evidence="9">
    <location>
        <begin position="232"/>
        <end position="294"/>
    </location>
</feature>
<dbReference type="Pfam" id="PF05739">
    <property type="entry name" value="SNARE"/>
    <property type="match status" value="1"/>
</dbReference>
<evidence type="ECO:0000256" key="3">
    <source>
        <dbReference type="ARBA" id="ARBA00022927"/>
    </source>
</evidence>
<keyword evidence="4 6" id="KW-0175">Coiled coil</keyword>
<dbReference type="GO" id="GO:0006896">
    <property type="term" value="P:Golgi to vacuole transport"/>
    <property type="evidence" value="ECO:0007669"/>
    <property type="project" value="UniProtKB-ARBA"/>
</dbReference>
<evidence type="ECO:0000256" key="8">
    <source>
        <dbReference type="SAM" id="Phobius"/>
    </source>
</evidence>
<dbReference type="EMBL" id="LJZO01000008">
    <property type="protein sequence ID" value="ROW00726.1"/>
    <property type="molecule type" value="Genomic_DNA"/>
</dbReference>
<feature type="transmembrane region" description="Helical" evidence="8">
    <location>
        <begin position="304"/>
        <end position="321"/>
    </location>
</feature>
<keyword evidence="11" id="KW-1185">Reference proteome</keyword>
<protein>
    <recommendedName>
        <fullName evidence="9">t-SNARE coiled-coil homology domain-containing protein</fullName>
    </recommendedName>
</protein>
<evidence type="ECO:0000256" key="5">
    <source>
        <dbReference type="ARBA" id="ARBA00023136"/>
    </source>
</evidence>
<keyword evidence="8" id="KW-0812">Transmembrane</keyword>
<evidence type="ECO:0000256" key="6">
    <source>
        <dbReference type="SAM" id="Coils"/>
    </source>
</evidence>
<feature type="coiled-coil region" evidence="6">
    <location>
        <begin position="235"/>
        <end position="297"/>
    </location>
</feature>
<dbReference type="GO" id="GO:0005768">
    <property type="term" value="C:endosome"/>
    <property type="evidence" value="ECO:0007669"/>
    <property type="project" value="UniProtKB-ARBA"/>
</dbReference>
<comment type="subcellular location">
    <subcellularLocation>
        <location evidence="1">Endomembrane system</location>
    </subcellularLocation>
</comment>
<dbReference type="FunFam" id="1.20.5.110:FF:000060">
    <property type="entry name" value="SNARE complex subunit (Syn8)"/>
    <property type="match status" value="1"/>
</dbReference>
<dbReference type="InterPro" id="IPR000727">
    <property type="entry name" value="T_SNARE_dom"/>
</dbReference>
<dbReference type="Proteomes" id="UP000284375">
    <property type="component" value="Unassembled WGS sequence"/>
</dbReference>
<dbReference type="GO" id="GO:0061025">
    <property type="term" value="P:membrane fusion"/>
    <property type="evidence" value="ECO:0007669"/>
    <property type="project" value="UniProtKB-ARBA"/>
</dbReference>
<dbReference type="CDD" id="cd15859">
    <property type="entry name" value="SNARE_SYN8"/>
    <property type="match status" value="1"/>
</dbReference>
<evidence type="ECO:0000259" key="9">
    <source>
        <dbReference type="PROSITE" id="PS50192"/>
    </source>
</evidence>